<evidence type="ECO:0000256" key="1">
    <source>
        <dbReference type="SAM" id="SignalP"/>
    </source>
</evidence>
<keyword evidence="1" id="KW-0732">Signal</keyword>
<keyword evidence="3" id="KW-1185">Reference proteome</keyword>
<dbReference type="RefSeq" id="WP_338238049.1">
    <property type="nucleotide sequence ID" value="NZ_BQKE01000002.1"/>
</dbReference>
<proteinExistence type="predicted"/>
<sequence length="225" mass="24993">MRFIALFIVLLGLSLSHSQASHYTDSLQYQNEDSLRLTPFRKGRWLTGFGGNISSGTTIQDSVSNNTNSYAITISSAKFIQERWALGLVFSANRSSSEAFLKREIESLFIGPSVIHYFSNAPLGSIYFLFSPGFVNFREETSIIQGGISVEEKLSGVGFGALGEIGYAYSPNDHIIFKMGLSLNNVWVNADNDLLDGIEVKKTFTRIGNLSFAFEFNVILDSFFF</sequence>
<reference evidence="2 3" key="1">
    <citation type="submission" date="2021-12" db="EMBL/GenBank/DDBJ databases">
        <title>Genome sequencing of bacteria with rrn-lacking chromosome and rrn-plasmid.</title>
        <authorList>
            <person name="Anda M."/>
            <person name="Iwasaki W."/>
        </authorList>
    </citation>
    <scope>NUCLEOTIDE SEQUENCE [LARGE SCALE GENOMIC DNA]</scope>
    <source>
        <strain evidence="2 3">NBRC 15940</strain>
    </source>
</reference>
<comment type="caution">
    <text evidence="2">The sequence shown here is derived from an EMBL/GenBank/DDBJ whole genome shotgun (WGS) entry which is preliminary data.</text>
</comment>
<dbReference type="AlphaFoldDB" id="A0AAN5AL28"/>
<name>A0AAN5AL28_9BACT</name>
<dbReference type="Proteomes" id="UP001310022">
    <property type="component" value="Unassembled WGS sequence"/>
</dbReference>
<organism evidence="2 3">
    <name type="scientific">Persicobacter diffluens</name>
    <dbReference type="NCBI Taxonomy" id="981"/>
    <lineage>
        <taxon>Bacteria</taxon>
        <taxon>Pseudomonadati</taxon>
        <taxon>Bacteroidota</taxon>
        <taxon>Cytophagia</taxon>
        <taxon>Cytophagales</taxon>
        <taxon>Persicobacteraceae</taxon>
        <taxon>Persicobacter</taxon>
    </lineage>
</organism>
<protein>
    <recommendedName>
        <fullName evidence="4">Outer membrane protein beta-barrel domain-containing protein</fullName>
    </recommendedName>
</protein>
<feature type="chain" id="PRO_5043006242" description="Outer membrane protein beta-barrel domain-containing protein" evidence="1">
    <location>
        <begin position="21"/>
        <end position="225"/>
    </location>
</feature>
<accession>A0AAN5AL28</accession>
<feature type="signal peptide" evidence="1">
    <location>
        <begin position="1"/>
        <end position="20"/>
    </location>
</feature>
<evidence type="ECO:0000313" key="2">
    <source>
        <dbReference type="EMBL" id="GJM62814.1"/>
    </source>
</evidence>
<dbReference type="EMBL" id="BQKE01000002">
    <property type="protein sequence ID" value="GJM62814.1"/>
    <property type="molecule type" value="Genomic_DNA"/>
</dbReference>
<dbReference type="SUPFAM" id="SSF103515">
    <property type="entry name" value="Autotransporter"/>
    <property type="match status" value="1"/>
</dbReference>
<evidence type="ECO:0008006" key="4">
    <source>
        <dbReference type="Google" id="ProtNLM"/>
    </source>
</evidence>
<gene>
    <name evidence="2" type="ORF">PEDI_33660</name>
</gene>
<evidence type="ECO:0000313" key="3">
    <source>
        <dbReference type="Proteomes" id="UP001310022"/>
    </source>
</evidence>
<dbReference type="InterPro" id="IPR036709">
    <property type="entry name" value="Autotransporte_beta_dom_sf"/>
</dbReference>
<dbReference type="Gene3D" id="2.40.128.130">
    <property type="entry name" value="Autotransporter beta-domain"/>
    <property type="match status" value="1"/>
</dbReference>